<evidence type="ECO:0000256" key="1">
    <source>
        <dbReference type="ARBA" id="ARBA00004138"/>
    </source>
</evidence>
<dbReference type="GO" id="GO:0005929">
    <property type="term" value="C:cilium"/>
    <property type="evidence" value="ECO:0007669"/>
    <property type="project" value="UniProtKB-SubCell"/>
</dbReference>
<dbReference type="GO" id="GO:0005815">
    <property type="term" value="C:microtubule organizing center"/>
    <property type="evidence" value="ECO:0007669"/>
    <property type="project" value="TreeGrafter"/>
</dbReference>
<accession>A0A914NUE0</accession>
<keyword evidence="9" id="KW-1185">Reference proteome</keyword>
<evidence type="ECO:0000256" key="7">
    <source>
        <dbReference type="SAM" id="Coils"/>
    </source>
</evidence>
<feature type="coiled-coil region" evidence="7">
    <location>
        <begin position="49"/>
        <end position="104"/>
    </location>
</feature>
<proteinExistence type="inferred from homology"/>
<comment type="subcellular location">
    <subcellularLocation>
        <location evidence="1">Cell projection</location>
        <location evidence="1">Cilium</location>
    </subcellularLocation>
</comment>
<dbReference type="AlphaFoldDB" id="A0A914NUE0"/>
<feature type="compositionally biased region" description="Acidic residues" evidence="8">
    <location>
        <begin position="212"/>
        <end position="269"/>
    </location>
</feature>
<dbReference type="GO" id="GO:0060271">
    <property type="term" value="P:cilium assembly"/>
    <property type="evidence" value="ECO:0007669"/>
    <property type="project" value="TreeGrafter"/>
</dbReference>
<comment type="similarity">
    <text evidence="2">Belongs to the CLUAP1 family.</text>
</comment>
<reference evidence="10" key="1">
    <citation type="submission" date="2022-11" db="UniProtKB">
        <authorList>
            <consortium name="WormBaseParasite"/>
        </authorList>
    </citation>
    <scope>IDENTIFICATION</scope>
</reference>
<keyword evidence="4 7" id="KW-0175">Coiled coil</keyword>
<evidence type="ECO:0000256" key="2">
    <source>
        <dbReference type="ARBA" id="ARBA00008340"/>
    </source>
</evidence>
<dbReference type="GO" id="GO:0030992">
    <property type="term" value="C:intraciliary transport particle B"/>
    <property type="evidence" value="ECO:0007669"/>
    <property type="project" value="TreeGrafter"/>
</dbReference>
<keyword evidence="3" id="KW-0970">Cilium biogenesis/degradation</keyword>
<keyword evidence="6" id="KW-0966">Cell projection</keyword>
<organism evidence="9 10">
    <name type="scientific">Meloidogyne incognita</name>
    <name type="common">Southern root-knot nematode worm</name>
    <name type="synonym">Oxyuris incognita</name>
    <dbReference type="NCBI Taxonomy" id="6306"/>
    <lineage>
        <taxon>Eukaryota</taxon>
        <taxon>Metazoa</taxon>
        <taxon>Ecdysozoa</taxon>
        <taxon>Nematoda</taxon>
        <taxon>Chromadorea</taxon>
        <taxon>Rhabditida</taxon>
        <taxon>Tylenchina</taxon>
        <taxon>Tylenchomorpha</taxon>
        <taxon>Tylenchoidea</taxon>
        <taxon>Meloidogynidae</taxon>
        <taxon>Meloidogyninae</taxon>
        <taxon>Meloidogyne</taxon>
        <taxon>Meloidogyne incognita group</taxon>
    </lineage>
</organism>
<evidence type="ECO:0000256" key="6">
    <source>
        <dbReference type="ARBA" id="ARBA00023273"/>
    </source>
</evidence>
<evidence type="ECO:0000256" key="8">
    <source>
        <dbReference type="SAM" id="MobiDB-lite"/>
    </source>
</evidence>
<dbReference type="PANTHER" id="PTHR21547">
    <property type="entry name" value="CLUSTERIN ASSOCIATED PROTEIN 1"/>
    <property type="match status" value="1"/>
</dbReference>
<evidence type="ECO:0000256" key="4">
    <source>
        <dbReference type="ARBA" id="ARBA00023054"/>
    </source>
</evidence>
<dbReference type="WBParaSite" id="Minc3s10820g44385">
    <property type="protein sequence ID" value="Minc3s10820g44385"/>
    <property type="gene ID" value="Minc3s10820g44385"/>
</dbReference>
<protein>
    <submittedName>
        <fullName evidence="10">Clusterin-associated protein 1</fullName>
    </submittedName>
</protein>
<evidence type="ECO:0000313" key="9">
    <source>
        <dbReference type="Proteomes" id="UP000887563"/>
    </source>
</evidence>
<keyword evidence="5" id="KW-0969">Cilium</keyword>
<evidence type="ECO:0000256" key="3">
    <source>
        <dbReference type="ARBA" id="ARBA00022794"/>
    </source>
</evidence>
<evidence type="ECO:0000256" key="5">
    <source>
        <dbReference type="ARBA" id="ARBA00023069"/>
    </source>
</evidence>
<evidence type="ECO:0000313" key="10">
    <source>
        <dbReference type="WBParaSite" id="Minc3s10820g44385"/>
    </source>
</evidence>
<feature type="coiled-coil region" evidence="7">
    <location>
        <begin position="137"/>
        <end position="164"/>
    </location>
</feature>
<dbReference type="Pfam" id="PF10234">
    <property type="entry name" value="Cluap1"/>
    <property type="match status" value="1"/>
</dbReference>
<sequence>RQELRQTVSTAGELPKIGANLYQLLRDEGFSKEMRNKALGQSLNTSKIENEIKEKISDAEFKINEFKKRLENITNDEAELTKKIERRKRELEQLQKRLAKLQSFRPPYMDEYENLEKELKDRYNVYVTLFRNLHYLKQQLNNAKQAEREQAVNAEKNMRVAVERMRIESEQSALEIAGIKSDSGNFKSFDGENTSRSNEIRVFGNMTGAGLSDDEEAEEDEEDQQNQLIEVEDMEDEEEIDGEEEGEYLKENEEEEEDEHEDDLDNLGF</sequence>
<dbReference type="Proteomes" id="UP000887563">
    <property type="component" value="Unplaced"/>
</dbReference>
<dbReference type="PANTHER" id="PTHR21547:SF0">
    <property type="entry name" value="CLUSTERIN-ASSOCIATED PROTEIN 1"/>
    <property type="match status" value="1"/>
</dbReference>
<name>A0A914NUE0_MELIC</name>
<feature type="region of interest" description="Disordered" evidence="8">
    <location>
        <begin position="206"/>
        <end position="269"/>
    </location>
</feature>
<dbReference type="InterPro" id="IPR019366">
    <property type="entry name" value="Clusterin-associated_protein-1"/>
</dbReference>